<name>A0A0B2VE37_TOXCA</name>
<protein>
    <submittedName>
        <fullName evidence="7">EF-hand calcium-binding domain-containing protein 7</fullName>
    </submittedName>
</protein>
<reference evidence="7" key="1">
    <citation type="submission" date="2014-11" db="EMBL/GenBank/DDBJ databases">
        <title>Genetic blueprint of the zoonotic pathogen Toxocara canis.</title>
        <authorList>
            <person name="Zhu X.-Q."/>
            <person name="Korhonen P.K."/>
            <person name="Cai H."/>
            <person name="Young N.D."/>
            <person name="Nejsum P."/>
            <person name="von Samson-Himmelstjerna G."/>
            <person name="Boag P.R."/>
            <person name="Tan P."/>
            <person name="Li Q."/>
            <person name="Min J."/>
            <person name="Yang Y."/>
            <person name="Wang X."/>
            <person name="Fang X."/>
            <person name="Hall R.S."/>
            <person name="Hofmann A."/>
            <person name="Sternberg P.W."/>
            <person name="Jex A.R."/>
            <person name="Gasser R.B."/>
        </authorList>
    </citation>
    <scope>NUCLEOTIDE SEQUENCE [LARGE SCALE GENOMIC DNA]</scope>
    <source>
        <strain evidence="7">PN_DK_2014</strain>
    </source>
</reference>
<dbReference type="GO" id="GO:0098797">
    <property type="term" value="C:plasma membrane protein complex"/>
    <property type="evidence" value="ECO:0007669"/>
    <property type="project" value="TreeGrafter"/>
</dbReference>
<dbReference type="PANTHER" id="PTHR46819">
    <property type="entry name" value="EF-HAND CALCIUM-BINDING DOMAIN-CONTAINING PROTEIN 7"/>
    <property type="match status" value="1"/>
</dbReference>
<dbReference type="GO" id="GO:1903569">
    <property type="term" value="P:positive regulation of protein localization to ciliary membrane"/>
    <property type="evidence" value="ECO:0007669"/>
    <property type="project" value="TreeGrafter"/>
</dbReference>
<feature type="domain" description="EF-hand" evidence="6">
    <location>
        <begin position="382"/>
        <end position="417"/>
    </location>
</feature>
<keyword evidence="2" id="KW-0479">Metal-binding</keyword>
<comment type="caution">
    <text evidence="7">The sequence shown here is derived from an EMBL/GenBank/DDBJ whole genome shotgun (WGS) entry which is preliminary data.</text>
</comment>
<evidence type="ECO:0000256" key="2">
    <source>
        <dbReference type="ARBA" id="ARBA00022723"/>
    </source>
</evidence>
<proteinExistence type="predicted"/>
<accession>A0A0B2VE37</accession>
<dbReference type="GO" id="GO:0060170">
    <property type="term" value="C:ciliary membrane"/>
    <property type="evidence" value="ECO:0007669"/>
    <property type="project" value="TreeGrafter"/>
</dbReference>
<gene>
    <name evidence="7" type="primary">Efcab7</name>
    <name evidence="7" type="ORF">Tcan_11903</name>
</gene>
<evidence type="ECO:0000256" key="4">
    <source>
        <dbReference type="ARBA" id="ARBA00022837"/>
    </source>
</evidence>
<dbReference type="InterPro" id="IPR052266">
    <property type="entry name" value="Miro-EF-hand_domain"/>
</dbReference>
<dbReference type="STRING" id="6265.A0A0B2VE37"/>
<dbReference type="EMBL" id="JPKZ01001930">
    <property type="protein sequence ID" value="KHN79245.1"/>
    <property type="molecule type" value="Genomic_DNA"/>
</dbReference>
<dbReference type="PANTHER" id="PTHR46819:SF1">
    <property type="entry name" value="EF-HAND CALCIUM-BINDING DOMAIN-CONTAINING PROTEIN 7"/>
    <property type="match status" value="1"/>
</dbReference>
<dbReference type="PROSITE" id="PS50222">
    <property type="entry name" value="EF_HAND_2"/>
    <property type="match status" value="1"/>
</dbReference>
<dbReference type="InterPro" id="IPR002048">
    <property type="entry name" value="EF_hand_dom"/>
</dbReference>
<keyword evidence="8" id="KW-1185">Reference proteome</keyword>
<dbReference type="PROSITE" id="PS00018">
    <property type="entry name" value="EF_HAND_1"/>
    <property type="match status" value="1"/>
</dbReference>
<dbReference type="Proteomes" id="UP000031036">
    <property type="component" value="Unassembled WGS sequence"/>
</dbReference>
<keyword evidence="3" id="KW-0677">Repeat</keyword>
<dbReference type="OrthoDB" id="26525at2759"/>
<evidence type="ECO:0000256" key="3">
    <source>
        <dbReference type="ARBA" id="ARBA00022737"/>
    </source>
</evidence>
<dbReference type="InterPro" id="IPR018247">
    <property type="entry name" value="EF_Hand_1_Ca_BS"/>
</dbReference>
<evidence type="ECO:0000313" key="8">
    <source>
        <dbReference type="Proteomes" id="UP000031036"/>
    </source>
</evidence>
<dbReference type="AlphaFoldDB" id="A0A0B2VE37"/>
<sequence length="661" mass="75080">MGLLSQVYRLFMKVISSILSFQLDEQQPRERAGFRRNFSVVDHLIKINQISEKCSEYKLPLCIALVDYEKAFDSVEINAVLQALLDRGISSEYVSLLKEANSGCSTEITLFDRAVRIPLRRGVKQGDTISSKLLRPAWKWLVDDIEAVRTKLIELEVADFDDHETERQRSFIEQGLTSKKVENLCISDQTTDVSSACSEEISSTFEGHAQSLSRNDEYAFQVPPIWSCSGYSQAANNLEKELTHRFAHLFFIVFGISFGCIVLRRRAFRLMGNDEKRTLEYRFTLVSVQKVVIEMDLLVSNDQPPTRTYCNDIFVVLSDTNNEQVIAVTNRVSHEKYCTGECILQPGQYSLTFHSCGCIPEPEEESTERATLVDENGKLSKHFRVTLMNIFDMFDFDENGTLSRAEFDAFNVVASDEHVSDQEWSVLSDNFQTRDGELTMSSFIALHQVEVEDNSNLEETWIALRCLGYNSQLFLEMNCPCALTIRSDGKIRLHPVEFRVFSPEEKQILTEHFWNTGSQCSFNGGLNFRLWKSEYFAVCVAGPMNLSGRLVMDHSESQNVAVRELVTLSEIRLHFSQPTVCSTFVSQCPIAIGRNAEKRRRSYESLSIHADLVFLTVVPLNEGGGINRQDFEFLWTSNTIRRQVLGGIARLPLEGSEVNGG</sequence>
<organism evidence="7 8">
    <name type="scientific">Toxocara canis</name>
    <name type="common">Canine roundworm</name>
    <dbReference type="NCBI Taxonomy" id="6265"/>
    <lineage>
        <taxon>Eukaryota</taxon>
        <taxon>Metazoa</taxon>
        <taxon>Ecdysozoa</taxon>
        <taxon>Nematoda</taxon>
        <taxon>Chromadorea</taxon>
        <taxon>Rhabditida</taxon>
        <taxon>Spirurina</taxon>
        <taxon>Ascaridomorpha</taxon>
        <taxon>Ascaridoidea</taxon>
        <taxon>Toxocaridae</taxon>
        <taxon>Toxocara</taxon>
    </lineage>
</organism>
<evidence type="ECO:0000313" key="7">
    <source>
        <dbReference type="EMBL" id="KHN79245.1"/>
    </source>
</evidence>
<dbReference type="InterPro" id="IPR011992">
    <property type="entry name" value="EF-hand-dom_pair"/>
</dbReference>
<comment type="subcellular location">
    <subcellularLocation>
        <location evidence="1">Membrane</location>
    </subcellularLocation>
</comment>
<keyword evidence="4" id="KW-0106">Calcium</keyword>
<dbReference type="GO" id="GO:0005509">
    <property type="term" value="F:calcium ion binding"/>
    <property type="evidence" value="ECO:0007669"/>
    <property type="project" value="InterPro"/>
</dbReference>
<evidence type="ECO:0000256" key="1">
    <source>
        <dbReference type="ARBA" id="ARBA00004370"/>
    </source>
</evidence>
<evidence type="ECO:0000256" key="5">
    <source>
        <dbReference type="ARBA" id="ARBA00023136"/>
    </source>
</evidence>
<evidence type="ECO:0000259" key="6">
    <source>
        <dbReference type="PROSITE" id="PS50222"/>
    </source>
</evidence>
<keyword evidence="5" id="KW-0472">Membrane</keyword>
<dbReference type="SUPFAM" id="SSF47473">
    <property type="entry name" value="EF-hand"/>
    <property type="match status" value="1"/>
</dbReference>
<dbReference type="Gene3D" id="1.10.238.10">
    <property type="entry name" value="EF-hand"/>
    <property type="match status" value="1"/>
</dbReference>